<sequence>MTGVGLRLQDGFVNIGGSVADAVEGVFNDDNAEFVPRPTSVDDAILFDLAMGLGRLRCSNLKTYCSTAPPPPPLPLRRASPTYPPCYAAAPHPRPHHATPPHGAPFHAGIHGIDGVPAVARGTPNEILALIAGRVATTLTRPMEDLRSLRATCKAMDRPCGNRDVGRRLALHQVRVKQMQEEDPAGYDVFLRSLAAYGNLEACFLTGMDDIFGRNHSPRPPLE</sequence>
<dbReference type="InterPro" id="IPR040338">
    <property type="entry name" value="At1g67623-like"/>
</dbReference>
<evidence type="ECO:0000313" key="2">
    <source>
        <dbReference type="Proteomes" id="UP000636709"/>
    </source>
</evidence>
<evidence type="ECO:0000313" key="1">
    <source>
        <dbReference type="EMBL" id="KAF8779698.1"/>
    </source>
</evidence>
<accession>A0A835FVN5</accession>
<reference evidence="1" key="1">
    <citation type="submission" date="2020-07" db="EMBL/GenBank/DDBJ databases">
        <title>Genome sequence and genetic diversity analysis of an under-domesticated orphan crop, white fonio (Digitaria exilis).</title>
        <authorList>
            <person name="Bennetzen J.L."/>
            <person name="Chen S."/>
            <person name="Ma X."/>
            <person name="Wang X."/>
            <person name="Yssel A.E.J."/>
            <person name="Chaluvadi S.R."/>
            <person name="Johnson M."/>
            <person name="Gangashetty P."/>
            <person name="Hamidou F."/>
            <person name="Sanogo M.D."/>
            <person name="Zwaenepoel A."/>
            <person name="Wallace J."/>
            <person name="Van De Peer Y."/>
            <person name="Van Deynze A."/>
        </authorList>
    </citation>
    <scope>NUCLEOTIDE SEQUENCE</scope>
    <source>
        <tissue evidence="1">Leaves</tissue>
    </source>
</reference>
<dbReference type="PANTHER" id="PTHR33784:SF10">
    <property type="entry name" value="F-BOX PROTEIN"/>
    <property type="match status" value="1"/>
</dbReference>
<comment type="caution">
    <text evidence="1">The sequence shown here is derived from an EMBL/GenBank/DDBJ whole genome shotgun (WGS) entry which is preliminary data.</text>
</comment>
<gene>
    <name evidence="1" type="ORF">HU200_002450</name>
</gene>
<protein>
    <submittedName>
        <fullName evidence="1">Uncharacterized protein</fullName>
    </submittedName>
</protein>
<proteinExistence type="predicted"/>
<dbReference type="OrthoDB" id="740716at2759"/>
<dbReference type="Proteomes" id="UP000636709">
    <property type="component" value="Unassembled WGS sequence"/>
</dbReference>
<dbReference type="PANTHER" id="PTHR33784">
    <property type="entry name" value="OS05G0482100 PROTEIN"/>
    <property type="match status" value="1"/>
</dbReference>
<name>A0A835FVN5_9POAL</name>
<dbReference type="AlphaFoldDB" id="A0A835FVN5"/>
<dbReference type="EMBL" id="JACEFO010000160">
    <property type="protein sequence ID" value="KAF8779698.1"/>
    <property type="molecule type" value="Genomic_DNA"/>
</dbReference>
<organism evidence="1 2">
    <name type="scientific">Digitaria exilis</name>
    <dbReference type="NCBI Taxonomy" id="1010633"/>
    <lineage>
        <taxon>Eukaryota</taxon>
        <taxon>Viridiplantae</taxon>
        <taxon>Streptophyta</taxon>
        <taxon>Embryophyta</taxon>
        <taxon>Tracheophyta</taxon>
        <taxon>Spermatophyta</taxon>
        <taxon>Magnoliopsida</taxon>
        <taxon>Liliopsida</taxon>
        <taxon>Poales</taxon>
        <taxon>Poaceae</taxon>
        <taxon>PACMAD clade</taxon>
        <taxon>Panicoideae</taxon>
        <taxon>Panicodae</taxon>
        <taxon>Paniceae</taxon>
        <taxon>Anthephorinae</taxon>
        <taxon>Digitaria</taxon>
    </lineage>
</organism>
<keyword evidence="2" id="KW-1185">Reference proteome</keyword>